<dbReference type="Pfam" id="PF07395">
    <property type="entry name" value="Mig-14"/>
    <property type="match status" value="1"/>
</dbReference>
<reference evidence="1" key="1">
    <citation type="submission" date="2019-06" db="EMBL/GenBank/DDBJ databases">
        <authorList>
            <person name="Deangelis K."/>
            <person name="Huntemann M."/>
            <person name="Clum A."/>
            <person name="Pillay M."/>
            <person name="Palaniappan K."/>
            <person name="Varghese N."/>
            <person name="Mikhailova N."/>
            <person name="Stamatis D."/>
            <person name="Reddy T."/>
            <person name="Daum C."/>
            <person name="Shapiro N."/>
            <person name="Ivanova N."/>
            <person name="Kyrpides N."/>
            <person name="Woyke T."/>
        </authorList>
    </citation>
    <scope>NUCLEOTIDE SEQUENCE [LARGE SCALE GENOMIC DNA]</scope>
    <source>
        <strain evidence="1">128R</strain>
    </source>
</reference>
<reference evidence="1" key="2">
    <citation type="submission" date="2019-08" db="EMBL/GenBank/DDBJ databases">
        <title>Investigation of anaerobic lignin degradation for improved lignocellulosic biofuels.</title>
        <authorList>
            <person name="Deangelis K.PhD."/>
        </authorList>
    </citation>
    <scope>NUCLEOTIDE SEQUENCE [LARGE SCALE GENOMIC DNA]</scope>
    <source>
        <strain evidence="1">128R</strain>
    </source>
</reference>
<dbReference type="SUPFAM" id="SSF55729">
    <property type="entry name" value="Acyl-CoA N-acyltransferases (Nat)"/>
    <property type="match status" value="1"/>
</dbReference>
<evidence type="ECO:0000313" key="1">
    <source>
        <dbReference type="EMBL" id="TVZ67922.1"/>
    </source>
</evidence>
<dbReference type="InterPro" id="IPR009977">
    <property type="entry name" value="Mig-14"/>
</dbReference>
<protein>
    <submittedName>
        <fullName evidence="1">Mig-14 protein</fullName>
    </submittedName>
</protein>
<accession>A0A542D5N1</accession>
<proteinExistence type="predicted"/>
<name>A0A542D5N1_SERFO</name>
<comment type="caution">
    <text evidence="1">The sequence shown here is derived from an EMBL/GenBank/DDBJ whole genome shotgun (WGS) entry which is preliminary data.</text>
</comment>
<sequence>MIRKLTTSAFGWRQGTAAEYEQCHRLYGGSFITHPEVLTFLHQRLDCQPRYYIKRDNHDLLVGAFCSWQNSNFACDGKTAKRLKVDCYQLNKDEMILPMHPEFKSVLPFKTKILSSLNENNVFNATFKLNSGRSICLAKGCGKGGFSSSTKNSRNRELKKFLNAGGEVFDQASFTPEELTTIYFDLFEKRRGKRPKNFSETVDMLTSLRSFFFGHVLFLAGKPCAFHMIAKAESHEWINFDYINGGYDQSHDTFCPGTIVTWLNVKSAYELCEEAGKAMRYSFGKPTAAYKDRWCYRAPLGRVLAV</sequence>
<dbReference type="EMBL" id="VISQ01000001">
    <property type="protein sequence ID" value="TVZ67922.1"/>
    <property type="molecule type" value="Genomic_DNA"/>
</dbReference>
<dbReference type="AlphaFoldDB" id="A0A542D5N1"/>
<organism evidence="1">
    <name type="scientific">Serratia fonticola</name>
    <dbReference type="NCBI Taxonomy" id="47917"/>
    <lineage>
        <taxon>Bacteria</taxon>
        <taxon>Pseudomonadati</taxon>
        <taxon>Pseudomonadota</taxon>
        <taxon>Gammaproteobacteria</taxon>
        <taxon>Enterobacterales</taxon>
        <taxon>Yersiniaceae</taxon>
        <taxon>Serratia</taxon>
    </lineage>
</organism>
<gene>
    <name evidence="1" type="ORF">FHU10_0321</name>
</gene>
<dbReference type="OrthoDB" id="6447890at2"/>
<dbReference type="InterPro" id="IPR016181">
    <property type="entry name" value="Acyl_CoA_acyltransferase"/>
</dbReference>